<reference evidence="2 3" key="1">
    <citation type="submission" date="2020-09" db="EMBL/GenBank/DDBJ databases">
        <title>Investigation of environmental microbes.</title>
        <authorList>
            <person name="Ou Y."/>
            <person name="Kang Q."/>
        </authorList>
    </citation>
    <scope>NUCLEOTIDE SEQUENCE [LARGE SCALE GENOMIC DNA]</scope>
    <source>
        <strain evidence="2 3">KJZ-14</strain>
    </source>
</reference>
<evidence type="ECO:0000259" key="1">
    <source>
        <dbReference type="PROSITE" id="PS51384"/>
    </source>
</evidence>
<dbReference type="Pfam" id="PF08021">
    <property type="entry name" value="FAD_binding_9"/>
    <property type="match status" value="2"/>
</dbReference>
<sequence length="347" mass="38704">MAAARKISDPNRFAIFPVAVSAVKRISEHYLRISLTGPALHAFAGPVNAGQGFMHDAYIKLLIPPPGETKPTDIELNEDWRSQWFCRPEHERGWMRTYTLRAVRRVDVATAPEVTASLRTSTMLCSQIPLRTSLPHWQPEVDIDFVLHEDENGVMGPGSAWAAQAQVGDMISFFGPLDPEPLWTTWNPEHANRALICVDETGVPAALSIAGSLPEGVTTDILLEVPSDTDIPEERLTLINDEVLNRNSVSIHWLARNRQTERGQQLCSRLRSVLDVERKSLTAQEPEPEGMWPVLWNVAEDIGDTYVFLAGESSVVRSLRRICVNEAGIDKKSVSFMGYWKEGRAEG</sequence>
<name>A0A7H2BCS8_9MICC</name>
<accession>A0A7H2BCS8</accession>
<dbReference type="Proteomes" id="UP000516404">
    <property type="component" value="Chromosome"/>
</dbReference>
<evidence type="ECO:0000313" key="2">
    <source>
        <dbReference type="EMBL" id="QNV37474.1"/>
    </source>
</evidence>
<dbReference type="PANTHER" id="PTHR30157">
    <property type="entry name" value="FERRIC REDUCTASE, NADPH-DEPENDENT"/>
    <property type="match status" value="1"/>
</dbReference>
<dbReference type="EMBL" id="CP061539">
    <property type="protein sequence ID" value="QNV37474.1"/>
    <property type="molecule type" value="Genomic_DNA"/>
</dbReference>
<dbReference type="Pfam" id="PF04954">
    <property type="entry name" value="SIP"/>
    <property type="match status" value="1"/>
</dbReference>
<dbReference type="Gene3D" id="3.40.50.80">
    <property type="entry name" value="Nucleotide-binding domain of ferredoxin-NADP reductase (FNR) module"/>
    <property type="match status" value="1"/>
</dbReference>
<evidence type="ECO:0000313" key="3">
    <source>
        <dbReference type="Proteomes" id="UP000516404"/>
    </source>
</evidence>
<proteinExistence type="predicted"/>
<dbReference type="PANTHER" id="PTHR30157:SF0">
    <property type="entry name" value="NADPH-DEPENDENT FERRIC-CHELATE REDUCTASE"/>
    <property type="match status" value="1"/>
</dbReference>
<dbReference type="InterPro" id="IPR039374">
    <property type="entry name" value="SIP_fam"/>
</dbReference>
<dbReference type="RefSeq" id="WP_190724355.1">
    <property type="nucleotide sequence ID" value="NZ_CP061539.1"/>
</dbReference>
<dbReference type="AlphaFoldDB" id="A0A7H2BCS8"/>
<dbReference type="InterPro" id="IPR013113">
    <property type="entry name" value="SIP_FAD-bd"/>
</dbReference>
<dbReference type="InterPro" id="IPR007037">
    <property type="entry name" value="SIP_rossman_dom"/>
</dbReference>
<dbReference type="KEGG" id="rter:IDM49_09650"/>
<keyword evidence="3" id="KW-1185">Reference proteome</keyword>
<dbReference type="InterPro" id="IPR017927">
    <property type="entry name" value="FAD-bd_FR_type"/>
</dbReference>
<gene>
    <name evidence="2" type="ORF">IDM49_09650</name>
</gene>
<organism evidence="2 3">
    <name type="scientific">Rothia terrae</name>
    <dbReference type="NCBI Taxonomy" id="396015"/>
    <lineage>
        <taxon>Bacteria</taxon>
        <taxon>Bacillati</taxon>
        <taxon>Actinomycetota</taxon>
        <taxon>Actinomycetes</taxon>
        <taxon>Micrococcales</taxon>
        <taxon>Micrococcaceae</taxon>
        <taxon>Rothia</taxon>
    </lineage>
</organism>
<dbReference type="CDD" id="cd06193">
    <property type="entry name" value="siderophore_interacting"/>
    <property type="match status" value="1"/>
</dbReference>
<protein>
    <submittedName>
        <fullName evidence="2">Siderophore-interacting protein</fullName>
    </submittedName>
</protein>
<dbReference type="Gene3D" id="2.40.30.10">
    <property type="entry name" value="Translation factors"/>
    <property type="match status" value="1"/>
</dbReference>
<feature type="domain" description="FAD-binding FR-type" evidence="1">
    <location>
        <begin position="13"/>
        <end position="183"/>
    </location>
</feature>
<dbReference type="GO" id="GO:0016491">
    <property type="term" value="F:oxidoreductase activity"/>
    <property type="evidence" value="ECO:0007669"/>
    <property type="project" value="InterPro"/>
</dbReference>
<dbReference type="PROSITE" id="PS51384">
    <property type="entry name" value="FAD_FR"/>
    <property type="match status" value="1"/>
</dbReference>
<dbReference type="InterPro" id="IPR039261">
    <property type="entry name" value="FNR_nucleotide-bd"/>
</dbReference>
<dbReference type="GeneID" id="96624503"/>